<organism evidence="1 2">
    <name type="scientific">Sideroxyarcus emersonii</name>
    <dbReference type="NCBI Taxonomy" id="2764705"/>
    <lineage>
        <taxon>Bacteria</taxon>
        <taxon>Pseudomonadati</taxon>
        <taxon>Pseudomonadota</taxon>
        <taxon>Betaproteobacteria</taxon>
        <taxon>Nitrosomonadales</taxon>
        <taxon>Gallionellaceae</taxon>
        <taxon>Sideroxyarcus</taxon>
    </lineage>
</organism>
<accession>A0AAN2BZA5</accession>
<dbReference type="Proteomes" id="UP001320326">
    <property type="component" value="Chromosome"/>
</dbReference>
<protein>
    <submittedName>
        <fullName evidence="1">Uncharacterized protein</fullName>
    </submittedName>
</protein>
<name>A0AAN2BZA5_9PROT</name>
<proteinExistence type="predicted"/>
<dbReference type="EMBL" id="AP023423">
    <property type="protein sequence ID" value="BCK88014.1"/>
    <property type="molecule type" value="Genomic_DNA"/>
</dbReference>
<keyword evidence="2" id="KW-1185">Reference proteome</keyword>
<sequence>MLHFQDSVIPAQAGIQTLKSFPATRDKTKSIFNKAAGFRLAPE</sequence>
<reference evidence="1 2" key="1">
    <citation type="journal article" date="2022" name="Int. J. Syst. Evol. Microbiol.">
        <title>&lt;i&gt;Sideroxyarcus emersonii&lt;/i&gt; gen. nov. sp. nov., a neutrophilic, microaerobic iron- and thiosulfate-oxidizing bacterium isolated from iron-rich wetland sediment.</title>
        <authorList>
            <person name="Kato S."/>
            <person name="Itoh T."/>
            <person name="Iino T."/>
            <person name="Ohkuma M."/>
        </authorList>
    </citation>
    <scope>NUCLEOTIDE SEQUENCE [LARGE SCALE GENOMIC DNA]</scope>
    <source>
        <strain evidence="1 2">MIZ01</strain>
    </source>
</reference>
<gene>
    <name evidence="1" type="ORF">MIZ01_1812</name>
</gene>
<dbReference type="AlphaFoldDB" id="A0AAN2BZA5"/>
<evidence type="ECO:0000313" key="2">
    <source>
        <dbReference type="Proteomes" id="UP001320326"/>
    </source>
</evidence>
<dbReference type="KEGG" id="seme:MIZ01_1812"/>
<evidence type="ECO:0000313" key="1">
    <source>
        <dbReference type="EMBL" id="BCK88014.1"/>
    </source>
</evidence>